<proteinExistence type="predicted"/>
<name>A0A376YAD0_ECOLX</name>
<evidence type="ECO:0000313" key="4">
    <source>
        <dbReference type="Proteomes" id="UP000254785"/>
    </source>
</evidence>
<reference evidence="3 4" key="1">
    <citation type="submission" date="2018-06" db="EMBL/GenBank/DDBJ databases">
        <authorList>
            <consortium name="Pathogen Informatics"/>
            <person name="Doyle S."/>
        </authorList>
    </citation>
    <scope>NUCLEOTIDE SEQUENCE [LARGE SCALE GENOMIC DNA]</scope>
    <source>
        <strain evidence="3 4">NCTC9117</strain>
    </source>
</reference>
<dbReference type="SUPFAM" id="SSF49401">
    <property type="entry name" value="Bacterial adhesins"/>
    <property type="match status" value="2"/>
</dbReference>
<dbReference type="AlphaFoldDB" id="A0A376YAD0"/>
<dbReference type="EMBL" id="UGDC01000003">
    <property type="protein sequence ID" value="STJ81454.1"/>
    <property type="molecule type" value="Genomic_DNA"/>
</dbReference>
<dbReference type="Proteomes" id="UP000254785">
    <property type="component" value="Unassembled WGS sequence"/>
</dbReference>
<dbReference type="GO" id="GO:0043709">
    <property type="term" value="P:cell adhesion involved in single-species biofilm formation"/>
    <property type="evidence" value="ECO:0007669"/>
    <property type="project" value="TreeGrafter"/>
</dbReference>
<evidence type="ECO:0000256" key="1">
    <source>
        <dbReference type="SAM" id="SignalP"/>
    </source>
</evidence>
<dbReference type="InterPro" id="IPR000259">
    <property type="entry name" value="Adhesion_dom_fimbrial"/>
</dbReference>
<evidence type="ECO:0000313" key="3">
    <source>
        <dbReference type="EMBL" id="STJ81454.1"/>
    </source>
</evidence>
<keyword evidence="1" id="KW-0732">Signal</keyword>
<dbReference type="PANTHER" id="PTHR33420:SF25">
    <property type="entry name" value="PROTEIN FIMF"/>
    <property type="match status" value="1"/>
</dbReference>
<feature type="signal peptide" evidence="1">
    <location>
        <begin position="1"/>
        <end position="24"/>
    </location>
</feature>
<dbReference type="InterPro" id="IPR008966">
    <property type="entry name" value="Adhesion_dom_sf"/>
</dbReference>
<feature type="domain" description="Fimbrial-type adhesion" evidence="2">
    <location>
        <begin position="31"/>
        <end position="155"/>
    </location>
</feature>
<protein>
    <submittedName>
        <fullName evidence="3">Fimbrial protein</fullName>
    </submittedName>
</protein>
<dbReference type="Gene3D" id="2.60.40.1090">
    <property type="entry name" value="Fimbrial-type adhesion domain"/>
    <property type="match status" value="2"/>
</dbReference>
<sequence>MKKKTIFQCVILFFSILNIHVGMAGPEQVSMHIYGNVVDQGCDVATKSALQNIHIGDFNISDFQAANTVSTAADLNIDITGCAAGITGADVLFSGEADTLAPTLLKLTDTGGSGGMATGIAVQILDAQSQQEIPLNQVQPLTPLKAGDNTLNINFVISPQRREQRAVMRRRFSILIWFTSEGVMLKRIIWILFLLGLTWGCELFAHDGTVNISGSFRRNTCVLAQDSKQINVQLGDVSLTRFSHGNYGPEKSFIINLQDCGTDVSTVDVTFSGTPDGVQSEMLSIESGTDAASGLAIAILDDAKILIPLNQASKDYSLHSGKVPLTFYAQLRPVNSDVQSGKVNASATFVLHYD</sequence>
<evidence type="ECO:0000259" key="2">
    <source>
        <dbReference type="Pfam" id="PF00419"/>
    </source>
</evidence>
<dbReference type="PANTHER" id="PTHR33420">
    <property type="entry name" value="FIMBRIAL SUBUNIT ELFA-RELATED"/>
    <property type="match status" value="1"/>
</dbReference>
<dbReference type="FunFam" id="2.60.40.1090:FF:000011">
    <property type="entry name" value="Fimbrial-like adhesin protein"/>
    <property type="match status" value="1"/>
</dbReference>
<dbReference type="InterPro" id="IPR036937">
    <property type="entry name" value="Adhesion_dom_fimbrial_sf"/>
</dbReference>
<dbReference type="Pfam" id="PF00419">
    <property type="entry name" value="Fimbrial"/>
    <property type="match status" value="2"/>
</dbReference>
<dbReference type="InterPro" id="IPR050263">
    <property type="entry name" value="Bact_Fimbrial_Adh_Pro"/>
</dbReference>
<gene>
    <name evidence="3" type="primary">fimF_2</name>
    <name evidence="3" type="ORF">NCTC9117_04020</name>
</gene>
<organism evidence="3 4">
    <name type="scientific">Escherichia coli</name>
    <dbReference type="NCBI Taxonomy" id="562"/>
    <lineage>
        <taxon>Bacteria</taxon>
        <taxon>Pseudomonadati</taxon>
        <taxon>Pseudomonadota</taxon>
        <taxon>Gammaproteobacteria</taxon>
        <taxon>Enterobacterales</taxon>
        <taxon>Enterobacteriaceae</taxon>
        <taxon>Escherichia</taxon>
    </lineage>
</organism>
<accession>A0A376YAD0</accession>
<feature type="chain" id="PRO_5016597602" evidence="1">
    <location>
        <begin position="25"/>
        <end position="354"/>
    </location>
</feature>
<dbReference type="GO" id="GO:0009289">
    <property type="term" value="C:pilus"/>
    <property type="evidence" value="ECO:0007669"/>
    <property type="project" value="InterPro"/>
</dbReference>
<feature type="domain" description="Fimbrial-type adhesion" evidence="2">
    <location>
        <begin position="211"/>
        <end position="354"/>
    </location>
</feature>